<reference evidence="2" key="1">
    <citation type="journal article" date="2018" name="Nat. Genet.">
        <title>Extensive intraspecific gene order and gene structural variations between Mo17 and other maize genomes.</title>
        <authorList>
            <person name="Sun S."/>
            <person name="Zhou Y."/>
            <person name="Chen J."/>
            <person name="Shi J."/>
            <person name="Zhao H."/>
            <person name="Zhao H."/>
            <person name="Song W."/>
            <person name="Zhang M."/>
            <person name="Cui Y."/>
            <person name="Dong X."/>
            <person name="Liu H."/>
            <person name="Ma X."/>
            <person name="Jiao Y."/>
            <person name="Wang B."/>
            <person name="Wei X."/>
            <person name="Stein J.C."/>
            <person name="Glaubitz J.C."/>
            <person name="Lu F."/>
            <person name="Yu G."/>
            <person name="Liang C."/>
            <person name="Fengler K."/>
            <person name="Li B."/>
            <person name="Rafalski A."/>
            <person name="Schnable P.S."/>
            <person name="Ware D.H."/>
            <person name="Buckler E.S."/>
            <person name="Lai J."/>
        </authorList>
    </citation>
    <scope>NUCLEOTIDE SEQUENCE [LARGE SCALE GENOMIC DNA]</scope>
    <source>
        <tissue evidence="2">Seedling</tissue>
    </source>
</reference>
<evidence type="ECO:0000313" key="2">
    <source>
        <dbReference type="EMBL" id="PWZ09932.1"/>
    </source>
</evidence>
<protein>
    <submittedName>
        <fullName evidence="2">Uncharacterized protein</fullName>
    </submittedName>
</protein>
<accession>A0A3L6DMI6</accession>
<sequence length="108" mass="11797">MPPARWAPSWAANATTSAQETVRGQCASRTALASSTTSKPRMLGLFATESFSATLPGMESRRMEPSQPRTKQSWKCMRTSPAPTPESRARPRWTALRTISSACGHECL</sequence>
<evidence type="ECO:0000256" key="1">
    <source>
        <dbReference type="SAM" id="MobiDB-lite"/>
    </source>
</evidence>
<dbReference type="EMBL" id="NCVQ01000009">
    <property type="protein sequence ID" value="PWZ09932.1"/>
    <property type="molecule type" value="Genomic_DNA"/>
</dbReference>
<feature type="region of interest" description="Disordered" evidence="1">
    <location>
        <begin position="58"/>
        <end position="91"/>
    </location>
</feature>
<organism evidence="2">
    <name type="scientific">Zea mays</name>
    <name type="common">Maize</name>
    <dbReference type="NCBI Taxonomy" id="4577"/>
    <lineage>
        <taxon>Eukaryota</taxon>
        <taxon>Viridiplantae</taxon>
        <taxon>Streptophyta</taxon>
        <taxon>Embryophyta</taxon>
        <taxon>Tracheophyta</taxon>
        <taxon>Spermatophyta</taxon>
        <taxon>Magnoliopsida</taxon>
        <taxon>Liliopsida</taxon>
        <taxon>Poales</taxon>
        <taxon>Poaceae</taxon>
        <taxon>PACMAD clade</taxon>
        <taxon>Panicoideae</taxon>
        <taxon>Andropogonodae</taxon>
        <taxon>Andropogoneae</taxon>
        <taxon>Tripsacinae</taxon>
        <taxon>Zea</taxon>
    </lineage>
</organism>
<comment type="caution">
    <text evidence="2">The sequence shown here is derived from an EMBL/GenBank/DDBJ whole genome shotgun (WGS) entry which is preliminary data.</text>
</comment>
<dbReference type="Proteomes" id="UP000251960">
    <property type="component" value="Chromosome 8"/>
</dbReference>
<dbReference type="AlphaFoldDB" id="A0A3L6DMI6"/>
<gene>
    <name evidence="2" type="ORF">Zm00014a_017583</name>
</gene>
<feature type="region of interest" description="Disordered" evidence="1">
    <location>
        <begin position="1"/>
        <end position="23"/>
    </location>
</feature>
<name>A0A3L6DMI6_MAIZE</name>
<proteinExistence type="predicted"/>
<feature type="compositionally biased region" description="Polar residues" evidence="1">
    <location>
        <begin position="12"/>
        <end position="22"/>
    </location>
</feature>